<keyword evidence="2" id="KW-1185">Reference proteome</keyword>
<accession>A0AAV5TDX5</accession>
<dbReference type="Proteomes" id="UP001432027">
    <property type="component" value="Unassembled WGS sequence"/>
</dbReference>
<evidence type="ECO:0000313" key="1">
    <source>
        <dbReference type="EMBL" id="GMS91014.1"/>
    </source>
</evidence>
<protein>
    <submittedName>
        <fullName evidence="1">Uncharacterized protein</fullName>
    </submittedName>
</protein>
<dbReference type="AlphaFoldDB" id="A0AAV5TDX5"/>
<evidence type="ECO:0000313" key="2">
    <source>
        <dbReference type="Proteomes" id="UP001432027"/>
    </source>
</evidence>
<reference evidence="1" key="1">
    <citation type="submission" date="2023-10" db="EMBL/GenBank/DDBJ databases">
        <title>Genome assembly of Pristionchus species.</title>
        <authorList>
            <person name="Yoshida K."/>
            <person name="Sommer R.J."/>
        </authorList>
    </citation>
    <scope>NUCLEOTIDE SEQUENCE</scope>
    <source>
        <strain evidence="1">RS0144</strain>
    </source>
</reference>
<comment type="caution">
    <text evidence="1">The sequence shown here is derived from an EMBL/GenBank/DDBJ whole genome shotgun (WGS) entry which is preliminary data.</text>
</comment>
<proteinExistence type="predicted"/>
<dbReference type="EMBL" id="BTSX01000003">
    <property type="protein sequence ID" value="GMS91014.1"/>
    <property type="molecule type" value="Genomic_DNA"/>
</dbReference>
<feature type="non-terminal residue" evidence="1">
    <location>
        <position position="1"/>
    </location>
</feature>
<name>A0AAV5TDX5_9BILA</name>
<gene>
    <name evidence="1" type="ORF">PENTCL1PPCAC_13189</name>
</gene>
<feature type="non-terminal residue" evidence="1">
    <location>
        <position position="174"/>
    </location>
</feature>
<sequence>EDTIPHSDLEKELELMQKNTHLEFVSYNVIFQSPLIGRRYVDVMRFIEAKHIAISEHSLNDCDLKSVVQIKEEVEIDYGSAVTPNGIAWVYEKMRDPQLELECCQFFMKNVEDVWTLLEKFGNFNRETLVFTTSNPNQIVTIPTMNIVAIDEGNLQIIVKGIEADEDTELIQWN</sequence>
<organism evidence="1 2">
    <name type="scientific">Pristionchus entomophagus</name>
    <dbReference type="NCBI Taxonomy" id="358040"/>
    <lineage>
        <taxon>Eukaryota</taxon>
        <taxon>Metazoa</taxon>
        <taxon>Ecdysozoa</taxon>
        <taxon>Nematoda</taxon>
        <taxon>Chromadorea</taxon>
        <taxon>Rhabditida</taxon>
        <taxon>Rhabditina</taxon>
        <taxon>Diplogasteromorpha</taxon>
        <taxon>Diplogasteroidea</taxon>
        <taxon>Neodiplogasteridae</taxon>
        <taxon>Pristionchus</taxon>
    </lineage>
</organism>